<dbReference type="OrthoDB" id="5854469at2759"/>
<dbReference type="EMBL" id="UZAM01016546">
    <property type="protein sequence ID" value="VDP43715.1"/>
    <property type="molecule type" value="Genomic_DNA"/>
</dbReference>
<gene>
    <name evidence="3" type="ORF">SBAD_LOCUS11881</name>
</gene>
<evidence type="ECO:0000313" key="5">
    <source>
        <dbReference type="WBParaSite" id="SBAD_0001227801-mRNA-1"/>
    </source>
</evidence>
<keyword evidence="4" id="KW-1185">Reference proteome</keyword>
<keyword evidence="2" id="KW-0732">Signal</keyword>
<reference evidence="5" key="1">
    <citation type="submission" date="2016-06" db="UniProtKB">
        <authorList>
            <consortium name="WormBaseParasite"/>
        </authorList>
    </citation>
    <scope>IDENTIFICATION</scope>
</reference>
<sequence>MNCDVASIFLICLAALLAYSTATMFCRDDMLRHICIYTAMSSVFLACFVIFFFAVAMYLCGYKEAASVKWFKFFETGDTDFPGKI</sequence>
<reference evidence="3 4" key="2">
    <citation type="submission" date="2018-11" db="EMBL/GenBank/DDBJ databases">
        <authorList>
            <consortium name="Pathogen Informatics"/>
        </authorList>
    </citation>
    <scope>NUCLEOTIDE SEQUENCE [LARGE SCALE GENOMIC DNA]</scope>
</reference>
<dbReference type="AlphaFoldDB" id="A0A183J7N3"/>
<proteinExistence type="predicted"/>
<keyword evidence="1" id="KW-1133">Transmembrane helix</keyword>
<name>A0A183J7N3_9BILA</name>
<evidence type="ECO:0000256" key="2">
    <source>
        <dbReference type="SAM" id="SignalP"/>
    </source>
</evidence>
<feature type="chain" id="PRO_5043140467" evidence="2">
    <location>
        <begin position="23"/>
        <end position="85"/>
    </location>
</feature>
<keyword evidence="1" id="KW-0812">Transmembrane</keyword>
<feature type="transmembrane region" description="Helical" evidence="1">
    <location>
        <begin position="36"/>
        <end position="60"/>
    </location>
</feature>
<evidence type="ECO:0000256" key="1">
    <source>
        <dbReference type="SAM" id="Phobius"/>
    </source>
</evidence>
<protein>
    <submittedName>
        <fullName evidence="5">MARVEL domain-containing protein</fullName>
    </submittedName>
</protein>
<keyword evidence="1" id="KW-0472">Membrane</keyword>
<organism evidence="5">
    <name type="scientific">Soboliphyme baturini</name>
    <dbReference type="NCBI Taxonomy" id="241478"/>
    <lineage>
        <taxon>Eukaryota</taxon>
        <taxon>Metazoa</taxon>
        <taxon>Ecdysozoa</taxon>
        <taxon>Nematoda</taxon>
        <taxon>Enoplea</taxon>
        <taxon>Dorylaimia</taxon>
        <taxon>Dioctophymatida</taxon>
        <taxon>Dioctophymatoidea</taxon>
        <taxon>Soboliphymatidae</taxon>
        <taxon>Soboliphyme</taxon>
    </lineage>
</organism>
<accession>A0A183J7N3</accession>
<dbReference type="WBParaSite" id="SBAD_0001227801-mRNA-1">
    <property type="protein sequence ID" value="SBAD_0001227801-mRNA-1"/>
    <property type="gene ID" value="SBAD_0001227801"/>
</dbReference>
<dbReference type="Proteomes" id="UP000270296">
    <property type="component" value="Unassembled WGS sequence"/>
</dbReference>
<feature type="signal peptide" evidence="2">
    <location>
        <begin position="1"/>
        <end position="22"/>
    </location>
</feature>
<evidence type="ECO:0000313" key="4">
    <source>
        <dbReference type="Proteomes" id="UP000270296"/>
    </source>
</evidence>
<evidence type="ECO:0000313" key="3">
    <source>
        <dbReference type="EMBL" id="VDP43715.1"/>
    </source>
</evidence>